<proteinExistence type="predicted"/>
<sequence length="228" mass="26007">MKTPSSIFFVSVLLVSILTGVLSKPYFTDRVFYLYEDTYKFASEQDRLVTYHSSTAGPVQVRTDDEKHRTLIIDGQSYAIADKSVPYSTKFYVTYPNGHVYSVEDNNGLLLSYDDKGNIVMTIQMYANGERIKQEGEEAFPPSALVSAAYPDYHVKRGIPGFLFLALGLLIFGWCSFRYQAFQDLMFRLSPQRLMYENPEPSDFYYFMSKVGGIIVMIGSIFVAFKAY</sequence>
<name>A0A3A1VHV8_9BACL</name>
<protein>
    <recommendedName>
        <fullName evidence="2">DUF6199 domain-containing protein</fullName>
    </recommendedName>
</protein>
<keyword evidence="1" id="KW-0472">Membrane</keyword>
<reference evidence="3 4" key="1">
    <citation type="submission" date="2018-09" db="EMBL/GenBank/DDBJ databases">
        <title>Paenibacillus aracenensis nov. sp. isolated from a cave in southern Spain.</title>
        <authorList>
            <person name="Jurado V."/>
            <person name="Gutierrez-Patricio S."/>
            <person name="Gonzalez-Pimentel J.L."/>
            <person name="Miller A.Z."/>
            <person name="Laiz L."/>
            <person name="Saiz-Jimenez C."/>
        </authorList>
    </citation>
    <scope>NUCLEOTIDE SEQUENCE [LARGE SCALE GENOMIC DNA]</scope>
    <source>
        <strain evidence="3 4">DSM 22867</strain>
    </source>
</reference>
<evidence type="ECO:0000256" key="1">
    <source>
        <dbReference type="SAM" id="Phobius"/>
    </source>
</evidence>
<dbReference type="OrthoDB" id="2575528at2"/>
<keyword evidence="1" id="KW-0812">Transmembrane</keyword>
<keyword evidence="1" id="KW-1133">Transmembrane helix</keyword>
<dbReference type="InterPro" id="IPR045679">
    <property type="entry name" value="DUF6199"/>
</dbReference>
<dbReference type="Proteomes" id="UP000266482">
    <property type="component" value="Unassembled WGS sequence"/>
</dbReference>
<evidence type="ECO:0000313" key="4">
    <source>
        <dbReference type="Proteomes" id="UP000266482"/>
    </source>
</evidence>
<feature type="transmembrane region" description="Helical" evidence="1">
    <location>
        <begin position="161"/>
        <end position="182"/>
    </location>
</feature>
<dbReference type="AlphaFoldDB" id="A0A3A1VHV8"/>
<dbReference type="EMBL" id="QXQA01000002">
    <property type="protein sequence ID" value="RIX59206.1"/>
    <property type="molecule type" value="Genomic_DNA"/>
</dbReference>
<keyword evidence="4" id="KW-1185">Reference proteome</keyword>
<comment type="caution">
    <text evidence="3">The sequence shown here is derived from an EMBL/GenBank/DDBJ whole genome shotgun (WGS) entry which is preliminary data.</text>
</comment>
<dbReference type="Pfam" id="PF19701">
    <property type="entry name" value="DUF6199"/>
    <property type="match status" value="1"/>
</dbReference>
<dbReference type="RefSeq" id="WP_119598038.1">
    <property type="nucleotide sequence ID" value="NZ_QXQA01000002.1"/>
</dbReference>
<evidence type="ECO:0000259" key="2">
    <source>
        <dbReference type="Pfam" id="PF19701"/>
    </source>
</evidence>
<feature type="transmembrane region" description="Helical" evidence="1">
    <location>
        <begin position="203"/>
        <end position="225"/>
    </location>
</feature>
<accession>A0A3A1VHV8</accession>
<gene>
    <name evidence="3" type="ORF">D3P08_03350</name>
</gene>
<organism evidence="3 4">
    <name type="scientific">Paenibacillus nanensis</name>
    <dbReference type="NCBI Taxonomy" id="393251"/>
    <lineage>
        <taxon>Bacteria</taxon>
        <taxon>Bacillati</taxon>
        <taxon>Bacillota</taxon>
        <taxon>Bacilli</taxon>
        <taxon>Bacillales</taxon>
        <taxon>Paenibacillaceae</taxon>
        <taxon>Paenibacillus</taxon>
    </lineage>
</organism>
<evidence type="ECO:0000313" key="3">
    <source>
        <dbReference type="EMBL" id="RIX59206.1"/>
    </source>
</evidence>
<feature type="domain" description="DUF6199" evidence="2">
    <location>
        <begin position="166"/>
        <end position="224"/>
    </location>
</feature>